<dbReference type="GO" id="GO:0003677">
    <property type="term" value="F:DNA binding"/>
    <property type="evidence" value="ECO:0007669"/>
    <property type="project" value="UniProtKB-KW"/>
</dbReference>
<accession>A0A7X1KLV7</accession>
<feature type="domain" description="HTH lysR-type" evidence="5">
    <location>
        <begin position="13"/>
        <end position="70"/>
    </location>
</feature>
<dbReference type="EMBL" id="JACLAW010000007">
    <property type="protein sequence ID" value="MBC2665996.1"/>
    <property type="molecule type" value="Genomic_DNA"/>
</dbReference>
<feature type="domain" description="HTH lysR-type" evidence="5">
    <location>
        <begin position="114"/>
        <end position="167"/>
    </location>
</feature>
<dbReference type="PANTHER" id="PTHR30419">
    <property type="entry name" value="HTH-TYPE TRANSCRIPTIONAL REGULATOR YBHD"/>
    <property type="match status" value="1"/>
</dbReference>
<organism evidence="6 7">
    <name type="scientific">Novosphingobium flavum</name>
    <dbReference type="NCBI Taxonomy" id="1778672"/>
    <lineage>
        <taxon>Bacteria</taxon>
        <taxon>Pseudomonadati</taxon>
        <taxon>Pseudomonadota</taxon>
        <taxon>Alphaproteobacteria</taxon>
        <taxon>Sphingomonadales</taxon>
        <taxon>Sphingomonadaceae</taxon>
        <taxon>Novosphingobium</taxon>
    </lineage>
</organism>
<dbReference type="SUPFAM" id="SSF46785">
    <property type="entry name" value="Winged helix' DNA-binding domain"/>
    <property type="match status" value="2"/>
</dbReference>
<keyword evidence="3" id="KW-0238">DNA-binding</keyword>
<evidence type="ECO:0000256" key="1">
    <source>
        <dbReference type="ARBA" id="ARBA00009437"/>
    </source>
</evidence>
<dbReference type="InterPro" id="IPR036388">
    <property type="entry name" value="WH-like_DNA-bd_sf"/>
</dbReference>
<dbReference type="Gene3D" id="1.10.10.10">
    <property type="entry name" value="Winged helix-like DNA-binding domain superfamily/Winged helix DNA-binding domain"/>
    <property type="match status" value="2"/>
</dbReference>
<dbReference type="GO" id="GO:0005829">
    <property type="term" value="C:cytosol"/>
    <property type="evidence" value="ECO:0007669"/>
    <property type="project" value="TreeGrafter"/>
</dbReference>
<gene>
    <name evidence="6" type="ORF">H7F51_10700</name>
</gene>
<evidence type="ECO:0000313" key="6">
    <source>
        <dbReference type="EMBL" id="MBC2665996.1"/>
    </source>
</evidence>
<dbReference type="InterPro" id="IPR000847">
    <property type="entry name" value="LysR_HTH_N"/>
</dbReference>
<comment type="similarity">
    <text evidence="1">Belongs to the LysR transcriptional regulatory family.</text>
</comment>
<dbReference type="InterPro" id="IPR050950">
    <property type="entry name" value="HTH-type_LysR_regulators"/>
</dbReference>
<keyword evidence="2" id="KW-0805">Transcription regulation</keyword>
<dbReference type="GO" id="GO:0003700">
    <property type="term" value="F:DNA-binding transcription factor activity"/>
    <property type="evidence" value="ECO:0007669"/>
    <property type="project" value="InterPro"/>
</dbReference>
<sequence length="418" mass="45677">MHEKSDQIQIEAISFKQLKLFESIGRLNSVRRASEDCNLSQPAVTQALAKFEALVGARLVERRASGSYLNPAGELLYRRVARFTERLESALFQFGVEGAMPGAKIVANRLLRSQVRALIAIVDLGSFQAAADALGLSLATLQRAARDLEGNLRKSLFYRTAAGALPTIEAIQLGQQLKLCLQEIEWGVQELHEALGDGAAQITVGAMPLGGNVLLASVLDRFLRQEPRVQVVVRNEGAFELIRRLGVGDVDLVVGLLPGKVEPGLTRTPLASTPYSIVAREGHPLLSRSAITLDDLADHEWLVGGPGSSRRACFDQLFAGHRPAWAPVATSALPVIRHLIERSDRLTLMTSYEIAQEPPGLARLDYGPIRPTPEIGVTMRDDWLPTRAHAAFLDLLRETVCNEMPGLLPMQEQSRRAA</sequence>
<evidence type="ECO:0000256" key="3">
    <source>
        <dbReference type="ARBA" id="ARBA00023125"/>
    </source>
</evidence>
<evidence type="ECO:0000259" key="5">
    <source>
        <dbReference type="PROSITE" id="PS50931"/>
    </source>
</evidence>
<keyword evidence="7" id="KW-1185">Reference proteome</keyword>
<evidence type="ECO:0000313" key="7">
    <source>
        <dbReference type="Proteomes" id="UP000566813"/>
    </source>
</evidence>
<dbReference type="PANTHER" id="PTHR30419:SF8">
    <property type="entry name" value="NITROGEN ASSIMILATION TRANSCRIPTIONAL ACTIVATOR-RELATED"/>
    <property type="match status" value="1"/>
</dbReference>
<dbReference type="Gene3D" id="3.40.190.290">
    <property type="match status" value="1"/>
</dbReference>
<evidence type="ECO:0000256" key="2">
    <source>
        <dbReference type="ARBA" id="ARBA00023015"/>
    </source>
</evidence>
<dbReference type="Pfam" id="PF00126">
    <property type="entry name" value="HTH_1"/>
    <property type="match status" value="2"/>
</dbReference>
<dbReference type="Pfam" id="PF03466">
    <property type="entry name" value="LysR_substrate"/>
    <property type="match status" value="1"/>
</dbReference>
<dbReference type="InterPro" id="IPR005119">
    <property type="entry name" value="LysR_subst-bd"/>
</dbReference>
<evidence type="ECO:0000256" key="4">
    <source>
        <dbReference type="ARBA" id="ARBA00023163"/>
    </source>
</evidence>
<name>A0A7X1KLV7_9SPHN</name>
<dbReference type="InterPro" id="IPR036390">
    <property type="entry name" value="WH_DNA-bd_sf"/>
</dbReference>
<dbReference type="SUPFAM" id="SSF53850">
    <property type="entry name" value="Periplasmic binding protein-like II"/>
    <property type="match status" value="1"/>
</dbReference>
<dbReference type="RefSeq" id="WP_185664300.1">
    <property type="nucleotide sequence ID" value="NZ_JACLAW010000007.1"/>
</dbReference>
<dbReference type="PROSITE" id="PS50931">
    <property type="entry name" value="HTH_LYSR"/>
    <property type="match status" value="2"/>
</dbReference>
<dbReference type="AlphaFoldDB" id="A0A7X1KLV7"/>
<comment type="caution">
    <text evidence="6">The sequence shown here is derived from an EMBL/GenBank/DDBJ whole genome shotgun (WGS) entry which is preliminary data.</text>
</comment>
<reference evidence="6 7" key="1">
    <citation type="submission" date="2020-08" db="EMBL/GenBank/DDBJ databases">
        <title>The genome sequence of type strain Novosphingobium flavum NBRC 111647.</title>
        <authorList>
            <person name="Liu Y."/>
        </authorList>
    </citation>
    <scope>NUCLEOTIDE SEQUENCE [LARGE SCALE GENOMIC DNA]</scope>
    <source>
        <strain evidence="6 7">NBRC 111647</strain>
    </source>
</reference>
<keyword evidence="4" id="KW-0804">Transcription</keyword>
<dbReference type="Proteomes" id="UP000566813">
    <property type="component" value="Unassembled WGS sequence"/>
</dbReference>
<protein>
    <submittedName>
        <fullName evidence="6">LysR family transcriptional regulator</fullName>
    </submittedName>
</protein>
<proteinExistence type="inferred from homology"/>